<dbReference type="PANTHER" id="PTHR20916:SF18">
    <property type="entry name" value="IPT_TIG DOMAIN-CONTAINING PROTEIN"/>
    <property type="match status" value="1"/>
</dbReference>
<gene>
    <name evidence="3" type="ORF">RFI_15290</name>
</gene>
<dbReference type="Pfam" id="PF02037">
    <property type="entry name" value="SAP"/>
    <property type="match status" value="1"/>
</dbReference>
<feature type="compositionally biased region" description="Polar residues" evidence="1">
    <location>
        <begin position="301"/>
        <end position="319"/>
    </location>
</feature>
<feature type="compositionally biased region" description="Low complexity" evidence="1">
    <location>
        <begin position="38"/>
        <end position="47"/>
    </location>
</feature>
<dbReference type="InterPro" id="IPR036361">
    <property type="entry name" value="SAP_dom_sf"/>
</dbReference>
<evidence type="ECO:0000256" key="1">
    <source>
        <dbReference type="SAM" id="MobiDB-lite"/>
    </source>
</evidence>
<feature type="region of interest" description="Disordered" evidence="1">
    <location>
        <begin position="252"/>
        <end position="333"/>
    </location>
</feature>
<dbReference type="Proteomes" id="UP000023152">
    <property type="component" value="Unassembled WGS sequence"/>
</dbReference>
<feature type="compositionally biased region" description="Low complexity" evidence="1">
    <location>
        <begin position="413"/>
        <end position="423"/>
    </location>
</feature>
<dbReference type="SMART" id="SM00513">
    <property type="entry name" value="SAP"/>
    <property type="match status" value="1"/>
</dbReference>
<proteinExistence type="predicted"/>
<feature type="region of interest" description="Disordered" evidence="1">
    <location>
        <begin position="38"/>
        <end position="68"/>
    </location>
</feature>
<feature type="compositionally biased region" description="Basic and acidic residues" evidence="1">
    <location>
        <begin position="272"/>
        <end position="285"/>
    </location>
</feature>
<feature type="region of interest" description="Disordered" evidence="1">
    <location>
        <begin position="371"/>
        <end position="454"/>
    </location>
</feature>
<accession>X6N7P7</accession>
<reference evidence="3 4" key="1">
    <citation type="journal article" date="2013" name="Curr. Biol.">
        <title>The Genome of the Foraminiferan Reticulomyxa filosa.</title>
        <authorList>
            <person name="Glockner G."/>
            <person name="Hulsmann N."/>
            <person name="Schleicher M."/>
            <person name="Noegel A.A."/>
            <person name="Eichinger L."/>
            <person name="Gallinger C."/>
            <person name="Pawlowski J."/>
            <person name="Sierra R."/>
            <person name="Euteneuer U."/>
            <person name="Pillet L."/>
            <person name="Moustafa A."/>
            <person name="Platzer M."/>
            <person name="Groth M."/>
            <person name="Szafranski K."/>
            <person name="Schliwa M."/>
        </authorList>
    </citation>
    <scope>NUCLEOTIDE SEQUENCE [LARGE SCALE GENOMIC DNA]</scope>
</reference>
<dbReference type="Gene3D" id="1.10.720.30">
    <property type="entry name" value="SAP domain"/>
    <property type="match status" value="1"/>
</dbReference>
<sequence length="491" mass="56064">MWALFQSKLKQRPNTREVTIFCCCEFFSLNSFPSAPPFTSSFEQNNKNNDDNNNDNNNNNNNNDNNNIKFQSMTVTQLKERLKEHHLPVKGNKPELVQRLLDTLKSETAANEVKLEAVHSNNPVSKASEANKVDSAPPATIATAATTATIPSNGTEVHKEEPADNSHEDVDADKPIQESPVGKKKTNNQVFFVFFERTKKKLAGGFACVGNGCAKRRKKKKAGAKAEAISQNLGVTTAELILKRQERIKRYGLQSMPEQTKRMLRKQRFLKSRADEYKDKNRSSDNDNDNDGGDDTNANGESATSDNANGNKAENQNPNEIHDTKNIKTEKSDDFNDFSVESLFGENEVSKGLTGEILSARRKRFGDKAIADAFQQSKQKTFQNRERDRDRDRDRDRNRNFDRIRNRNRNGNRSRNGNNNYADNRNRSFRISSNTQRHNRGHFSSPRQHDRHRRNADDIVWADVDQNKFWKKIIKQTNKQTKKIATIINFT</sequence>
<evidence type="ECO:0000259" key="2">
    <source>
        <dbReference type="PROSITE" id="PS50800"/>
    </source>
</evidence>
<feature type="compositionally biased region" description="Basic and acidic residues" evidence="1">
    <location>
        <begin position="156"/>
        <end position="176"/>
    </location>
</feature>
<feature type="compositionally biased region" description="Basic and acidic residues" evidence="1">
    <location>
        <begin position="320"/>
        <end position="333"/>
    </location>
</feature>
<name>X6N7P7_RETFI</name>
<dbReference type="AlphaFoldDB" id="X6N7P7"/>
<dbReference type="OrthoDB" id="272357at2759"/>
<dbReference type="SUPFAM" id="SSF68906">
    <property type="entry name" value="SAP domain"/>
    <property type="match status" value="1"/>
</dbReference>
<feature type="domain" description="SAP" evidence="2">
    <location>
        <begin position="70"/>
        <end position="104"/>
    </location>
</feature>
<dbReference type="InterPro" id="IPR003034">
    <property type="entry name" value="SAP_dom"/>
</dbReference>
<comment type="caution">
    <text evidence="3">The sequence shown here is derived from an EMBL/GenBank/DDBJ whole genome shotgun (WGS) entry which is preliminary data.</text>
</comment>
<dbReference type="PROSITE" id="PS50800">
    <property type="entry name" value="SAP"/>
    <property type="match status" value="1"/>
</dbReference>
<feature type="compositionally biased region" description="Basic and acidic residues" evidence="1">
    <location>
        <begin position="383"/>
        <end position="405"/>
    </location>
</feature>
<organism evidence="3 4">
    <name type="scientific">Reticulomyxa filosa</name>
    <dbReference type="NCBI Taxonomy" id="46433"/>
    <lineage>
        <taxon>Eukaryota</taxon>
        <taxon>Sar</taxon>
        <taxon>Rhizaria</taxon>
        <taxon>Retaria</taxon>
        <taxon>Foraminifera</taxon>
        <taxon>Monothalamids</taxon>
        <taxon>Reticulomyxidae</taxon>
        <taxon>Reticulomyxa</taxon>
    </lineage>
</organism>
<dbReference type="PANTHER" id="PTHR20916">
    <property type="entry name" value="CYSTEINE AND GLYCINE-RICH PROTEIN 2 BINDING PROTEIN"/>
    <property type="match status" value="1"/>
</dbReference>
<keyword evidence="4" id="KW-1185">Reference proteome</keyword>
<evidence type="ECO:0000313" key="3">
    <source>
        <dbReference type="EMBL" id="ETO21913.1"/>
    </source>
</evidence>
<feature type="compositionally biased region" description="Low complexity" evidence="1">
    <location>
        <begin position="54"/>
        <end position="67"/>
    </location>
</feature>
<feature type="region of interest" description="Disordered" evidence="1">
    <location>
        <begin position="151"/>
        <end position="182"/>
    </location>
</feature>
<evidence type="ECO:0000313" key="4">
    <source>
        <dbReference type="Proteomes" id="UP000023152"/>
    </source>
</evidence>
<feature type="compositionally biased region" description="Basic residues" evidence="1">
    <location>
        <begin position="262"/>
        <end position="271"/>
    </location>
</feature>
<protein>
    <recommendedName>
        <fullName evidence="2">SAP domain-containing protein</fullName>
    </recommendedName>
</protein>
<dbReference type="EMBL" id="ASPP01011194">
    <property type="protein sequence ID" value="ETO21913.1"/>
    <property type="molecule type" value="Genomic_DNA"/>
</dbReference>